<feature type="transmembrane region" description="Helical" evidence="10">
    <location>
        <begin position="241"/>
        <end position="260"/>
    </location>
</feature>
<evidence type="ECO:0000256" key="4">
    <source>
        <dbReference type="ARBA" id="ARBA00022847"/>
    </source>
</evidence>
<feature type="transmembrane region" description="Helical" evidence="10">
    <location>
        <begin position="465"/>
        <end position="484"/>
    </location>
</feature>
<dbReference type="GO" id="GO:0006817">
    <property type="term" value="P:phosphate ion transport"/>
    <property type="evidence" value="ECO:0007669"/>
    <property type="project" value="UniProtKB-KW"/>
</dbReference>
<keyword evidence="3 10" id="KW-0812">Transmembrane</keyword>
<gene>
    <name evidence="12" type="ORF">Cni_G21790</name>
</gene>
<dbReference type="EMBL" id="CP136896">
    <property type="protein sequence ID" value="WOL13021.1"/>
    <property type="molecule type" value="Genomic_DNA"/>
</dbReference>
<feature type="region of interest" description="Disordered" evidence="9">
    <location>
        <begin position="1"/>
        <end position="25"/>
    </location>
</feature>
<evidence type="ECO:0000256" key="5">
    <source>
        <dbReference type="ARBA" id="ARBA00022989"/>
    </source>
</evidence>
<comment type="subcellular location">
    <subcellularLocation>
        <location evidence="1">Membrane</location>
        <topology evidence="1">Multi-pass membrane protein</topology>
    </subcellularLocation>
</comment>
<evidence type="ECO:0000256" key="2">
    <source>
        <dbReference type="ARBA" id="ARBA00022592"/>
    </source>
</evidence>
<feature type="transmembrane region" description="Helical" evidence="10">
    <location>
        <begin position="381"/>
        <end position="401"/>
    </location>
</feature>
<evidence type="ECO:0000313" key="13">
    <source>
        <dbReference type="Proteomes" id="UP001327560"/>
    </source>
</evidence>
<dbReference type="Proteomes" id="UP001327560">
    <property type="component" value="Chromosome 7"/>
</dbReference>
<feature type="transmembrane region" description="Helical" evidence="10">
    <location>
        <begin position="351"/>
        <end position="374"/>
    </location>
</feature>
<keyword evidence="13" id="KW-1185">Reference proteome</keyword>
<keyword evidence="5 10" id="KW-1133">Transmembrane helix</keyword>
<comment type="similarity">
    <text evidence="8">Belongs to the major facilitator superfamily. Phosphate:H(+) symporter (TC 2.A.1.9) family.</text>
</comment>
<dbReference type="SUPFAM" id="SSF103473">
    <property type="entry name" value="MFS general substrate transporter"/>
    <property type="match status" value="1"/>
</dbReference>
<evidence type="ECO:0000256" key="9">
    <source>
        <dbReference type="SAM" id="MobiDB-lite"/>
    </source>
</evidence>
<dbReference type="InterPro" id="IPR036259">
    <property type="entry name" value="MFS_trans_sf"/>
</dbReference>
<feature type="transmembrane region" description="Helical" evidence="10">
    <location>
        <begin position="319"/>
        <end position="339"/>
    </location>
</feature>
<dbReference type="GO" id="GO:0016020">
    <property type="term" value="C:membrane"/>
    <property type="evidence" value="ECO:0007669"/>
    <property type="project" value="UniProtKB-SubCell"/>
</dbReference>
<keyword evidence="6 10" id="KW-0472">Membrane</keyword>
<dbReference type="Gene3D" id="1.20.1250.20">
    <property type="entry name" value="MFS general substrate transporter like domains"/>
    <property type="match status" value="1"/>
</dbReference>
<evidence type="ECO:0000256" key="6">
    <source>
        <dbReference type="ARBA" id="ARBA00023136"/>
    </source>
</evidence>
<dbReference type="InterPro" id="IPR005828">
    <property type="entry name" value="MFS_sugar_transport-like"/>
</dbReference>
<organism evidence="12 13">
    <name type="scientific">Canna indica</name>
    <name type="common">Indian-shot</name>
    <dbReference type="NCBI Taxonomy" id="4628"/>
    <lineage>
        <taxon>Eukaryota</taxon>
        <taxon>Viridiplantae</taxon>
        <taxon>Streptophyta</taxon>
        <taxon>Embryophyta</taxon>
        <taxon>Tracheophyta</taxon>
        <taxon>Spermatophyta</taxon>
        <taxon>Magnoliopsida</taxon>
        <taxon>Liliopsida</taxon>
        <taxon>Zingiberales</taxon>
        <taxon>Cannaceae</taxon>
        <taxon>Canna</taxon>
    </lineage>
</organism>
<evidence type="ECO:0000256" key="10">
    <source>
        <dbReference type="SAM" id="Phobius"/>
    </source>
</evidence>
<dbReference type="PANTHER" id="PTHR24064">
    <property type="entry name" value="SOLUTE CARRIER FAMILY 22 MEMBER"/>
    <property type="match status" value="1"/>
</dbReference>
<proteinExistence type="inferred from homology"/>
<evidence type="ECO:0000256" key="3">
    <source>
        <dbReference type="ARBA" id="ARBA00022692"/>
    </source>
</evidence>
<protein>
    <recommendedName>
        <fullName evidence="7">H(+)/Pi cotransporter</fullName>
    </recommendedName>
</protein>
<dbReference type="GO" id="GO:0015293">
    <property type="term" value="F:symporter activity"/>
    <property type="evidence" value="ECO:0007669"/>
    <property type="project" value="UniProtKB-KW"/>
</dbReference>
<keyword evidence="2" id="KW-0592">Phosphate transport</keyword>
<keyword evidence="2" id="KW-0813">Transport</keyword>
<accession>A0AAQ3QL11</accession>
<evidence type="ECO:0000313" key="12">
    <source>
        <dbReference type="EMBL" id="WOL13021.1"/>
    </source>
</evidence>
<evidence type="ECO:0000256" key="1">
    <source>
        <dbReference type="ARBA" id="ARBA00004141"/>
    </source>
</evidence>
<feature type="transmembrane region" description="Helical" evidence="10">
    <location>
        <begin position="211"/>
        <end position="229"/>
    </location>
</feature>
<evidence type="ECO:0000259" key="11">
    <source>
        <dbReference type="PROSITE" id="PS50850"/>
    </source>
</evidence>
<evidence type="ECO:0000256" key="8">
    <source>
        <dbReference type="ARBA" id="ARBA00044504"/>
    </source>
</evidence>
<feature type="transmembrane region" description="Helical" evidence="10">
    <location>
        <begin position="120"/>
        <end position="141"/>
    </location>
</feature>
<name>A0AAQ3QL11_9LILI</name>
<dbReference type="Pfam" id="PF00083">
    <property type="entry name" value="Sugar_tr"/>
    <property type="match status" value="1"/>
</dbReference>
<feature type="domain" description="Major facilitator superfamily (MFS) profile" evidence="11">
    <location>
        <begin position="43"/>
        <end position="491"/>
    </location>
</feature>
<feature type="transmembrane region" description="Helical" evidence="10">
    <location>
        <begin position="407"/>
        <end position="428"/>
    </location>
</feature>
<dbReference type="PROSITE" id="PS50850">
    <property type="entry name" value="MFS"/>
    <property type="match status" value="1"/>
</dbReference>
<dbReference type="InterPro" id="IPR020846">
    <property type="entry name" value="MFS_dom"/>
</dbReference>
<evidence type="ECO:0000256" key="7">
    <source>
        <dbReference type="ARBA" id="ARBA00032043"/>
    </source>
</evidence>
<keyword evidence="4" id="KW-0769">Symport</keyword>
<dbReference type="AlphaFoldDB" id="A0AAQ3QL11"/>
<reference evidence="12 13" key="1">
    <citation type="submission" date="2023-10" db="EMBL/GenBank/DDBJ databases">
        <title>Chromosome-scale genome assembly provides insights into flower coloration mechanisms of Canna indica.</title>
        <authorList>
            <person name="Li C."/>
        </authorList>
    </citation>
    <scope>NUCLEOTIDE SEQUENCE [LARGE SCALE GENOMIC DNA]</scope>
    <source>
        <tissue evidence="12">Flower</tissue>
    </source>
</reference>
<sequence>MADPAPLLPHYNSSDALNQAGKKRPPSVDDGLESYIGGNGFCQFLQATFVTFAWVFDAQQTFINVFTDAEPSWHCTGAGNDTLCSSESTTCGLPPGSWAWDLPAHASVVSEWGLQCAGSAIVGLPASAYFAGCLVGGLLLATLADSILGRKKMLFLSCFTMSLSAGLTVVSPNLWAYTAFRFLSGFARATIGTSALVLSTEMVSKKWRERISIMSFFCFTLGFLSLPAIAYINRGASWRTLYLWTSIPSLIYSVLIYFLINESPRWLLVRGRREEAIQTLKSMNDSVINSSFSKLVVVEEASDINIFSALRILWKKRWALRRLTATMIAGFGLGMVYYGMPLNVGNLGSNLYLSVTFNALAEIPSSLVTLYLVAKLNRRSLALTCMTMSGVFSLLCVVVTAKQWQMAAEVISFFFACTSFNVILIYSIELFPTCVRNSAISMVRQAIVLGGVFAPLLVAEGRKRSFLSFGVFGLVISCCGLFTASLPETRGRSICDTMEEEEYREREASNATP</sequence>
<feature type="transmembrane region" description="Helical" evidence="10">
    <location>
        <begin position="440"/>
        <end position="459"/>
    </location>
</feature>
<feature type="transmembrane region" description="Helical" evidence="10">
    <location>
        <begin position="153"/>
        <end position="174"/>
    </location>
</feature>